<accession>A0A8J3NGF6</accession>
<keyword evidence="1" id="KW-0472">Membrane</keyword>
<keyword evidence="1" id="KW-1133">Transmembrane helix</keyword>
<evidence type="ECO:0000256" key="1">
    <source>
        <dbReference type="SAM" id="Phobius"/>
    </source>
</evidence>
<keyword evidence="3" id="KW-1185">Reference proteome</keyword>
<gene>
    <name evidence="2" type="ORF">Cba03nite_16840</name>
</gene>
<feature type="transmembrane region" description="Helical" evidence="1">
    <location>
        <begin position="175"/>
        <end position="202"/>
    </location>
</feature>
<sequence length="314" mass="32587">MDLIRLRLVSPPHRTDRVAAALAADPCVLNLAVRRDAIQQPPGDLLECDLLQAAADRVLATLRALEVDRHGSLTADPVALALSEHTDAVAARLPRRLSRAPVWAAVEARIRADAAYTPSFLLLLVVAGVIGAVGLLTNSQILIVAAMILGPEYGAITGVALGLDRGERRLAGRGMLALTVGFTLAVLAAYAFTLLVSVAGLVPEAFARGIRPVSHLIYTPDFYSVTVALLAGIAGVVALAHTRSSALIGVFVSVTTIPAAADVGVSLAVGSPGQAGGSLVQLLLNIAILIVTGFATLRAQRAMWARVARRHPGG</sequence>
<feature type="transmembrane region" description="Helical" evidence="1">
    <location>
        <begin position="141"/>
        <end position="163"/>
    </location>
</feature>
<feature type="transmembrane region" description="Helical" evidence="1">
    <location>
        <begin position="222"/>
        <end position="240"/>
    </location>
</feature>
<dbReference type="InterPro" id="IPR005240">
    <property type="entry name" value="DUF389"/>
</dbReference>
<dbReference type="AlphaFoldDB" id="A0A8J3NGF6"/>
<dbReference type="RefSeq" id="WP_203743778.1">
    <property type="nucleotide sequence ID" value="NZ_BONF01000009.1"/>
</dbReference>
<proteinExistence type="predicted"/>
<dbReference type="EMBL" id="BONF01000009">
    <property type="protein sequence ID" value="GIF80335.1"/>
    <property type="molecule type" value="Genomic_DNA"/>
</dbReference>
<evidence type="ECO:0000313" key="2">
    <source>
        <dbReference type="EMBL" id="GIF80335.1"/>
    </source>
</evidence>
<feature type="transmembrane region" description="Helical" evidence="1">
    <location>
        <begin position="275"/>
        <end position="297"/>
    </location>
</feature>
<dbReference type="Proteomes" id="UP000601223">
    <property type="component" value="Unassembled WGS sequence"/>
</dbReference>
<dbReference type="PANTHER" id="PTHR20992">
    <property type="entry name" value="AT15442P-RELATED"/>
    <property type="match status" value="1"/>
</dbReference>
<reference evidence="2 3" key="1">
    <citation type="submission" date="2021-01" db="EMBL/GenBank/DDBJ databases">
        <title>Whole genome shotgun sequence of Catellatospora bangladeshensis NBRC 107357.</title>
        <authorList>
            <person name="Komaki H."/>
            <person name="Tamura T."/>
        </authorList>
    </citation>
    <scope>NUCLEOTIDE SEQUENCE [LARGE SCALE GENOMIC DNA]</scope>
    <source>
        <strain evidence="2 3">NBRC 107357</strain>
    </source>
</reference>
<dbReference type="PANTHER" id="PTHR20992:SF9">
    <property type="entry name" value="AT15442P-RELATED"/>
    <property type="match status" value="1"/>
</dbReference>
<feature type="transmembrane region" description="Helical" evidence="1">
    <location>
        <begin position="115"/>
        <end position="135"/>
    </location>
</feature>
<keyword evidence="1" id="KW-0812">Transmembrane</keyword>
<name>A0A8J3NGF6_9ACTN</name>
<evidence type="ECO:0000313" key="3">
    <source>
        <dbReference type="Proteomes" id="UP000601223"/>
    </source>
</evidence>
<protein>
    <submittedName>
        <fullName evidence="2">Membrane protein</fullName>
    </submittedName>
</protein>
<organism evidence="2 3">
    <name type="scientific">Catellatospora bangladeshensis</name>
    <dbReference type="NCBI Taxonomy" id="310355"/>
    <lineage>
        <taxon>Bacteria</taxon>
        <taxon>Bacillati</taxon>
        <taxon>Actinomycetota</taxon>
        <taxon>Actinomycetes</taxon>
        <taxon>Micromonosporales</taxon>
        <taxon>Micromonosporaceae</taxon>
        <taxon>Catellatospora</taxon>
    </lineage>
</organism>
<comment type="caution">
    <text evidence="2">The sequence shown here is derived from an EMBL/GenBank/DDBJ whole genome shotgun (WGS) entry which is preliminary data.</text>
</comment>
<dbReference type="Pfam" id="PF04087">
    <property type="entry name" value="DUF389"/>
    <property type="match status" value="1"/>
</dbReference>
<feature type="transmembrane region" description="Helical" evidence="1">
    <location>
        <begin position="247"/>
        <end position="269"/>
    </location>
</feature>